<dbReference type="InterPro" id="IPR001130">
    <property type="entry name" value="TatD-like"/>
</dbReference>
<dbReference type="PANTHER" id="PTHR46124">
    <property type="entry name" value="D-AMINOACYL-TRNA DEACYLASE"/>
    <property type="match status" value="1"/>
</dbReference>
<dbReference type="RefSeq" id="WP_114899843.1">
    <property type="nucleotide sequence ID" value="NZ_CP031222.1"/>
</dbReference>
<evidence type="ECO:0000313" key="5">
    <source>
        <dbReference type="EMBL" id="AXI03735.1"/>
    </source>
</evidence>
<evidence type="ECO:0000256" key="3">
    <source>
        <dbReference type="ARBA" id="ARBA00022801"/>
    </source>
</evidence>
<dbReference type="GO" id="GO:0016788">
    <property type="term" value="F:hydrolase activity, acting on ester bonds"/>
    <property type="evidence" value="ECO:0007669"/>
    <property type="project" value="InterPro"/>
</dbReference>
<dbReference type="Proteomes" id="UP000253940">
    <property type="component" value="Chromosome"/>
</dbReference>
<dbReference type="CDD" id="cd01310">
    <property type="entry name" value="TatD_DNAse"/>
    <property type="match status" value="1"/>
</dbReference>
<dbReference type="OrthoDB" id="9810005at2"/>
<proteinExistence type="inferred from homology"/>
<evidence type="ECO:0000256" key="2">
    <source>
        <dbReference type="ARBA" id="ARBA00022723"/>
    </source>
</evidence>
<dbReference type="PANTHER" id="PTHR46124:SF3">
    <property type="entry name" value="HYDROLASE"/>
    <property type="match status" value="1"/>
</dbReference>
<keyword evidence="3" id="KW-0378">Hydrolase</keyword>
<keyword evidence="6" id="KW-1185">Reference proteome</keyword>
<dbReference type="InterPro" id="IPR018228">
    <property type="entry name" value="DNase_TatD-rel_CS"/>
</dbReference>
<evidence type="ECO:0000256" key="4">
    <source>
        <dbReference type="PIRSR" id="PIRSR005902-1"/>
    </source>
</evidence>
<dbReference type="GO" id="GO:0046872">
    <property type="term" value="F:metal ion binding"/>
    <property type="evidence" value="ECO:0007669"/>
    <property type="project" value="UniProtKB-KW"/>
</dbReference>
<keyword evidence="2 4" id="KW-0479">Metal-binding</keyword>
<feature type="binding site" evidence="4">
    <location>
        <position position="102"/>
    </location>
    <ligand>
        <name>a divalent metal cation</name>
        <dbReference type="ChEBI" id="CHEBI:60240"/>
        <label>1</label>
    </ligand>
</feature>
<name>A0A345P8X6_9GAMM</name>
<evidence type="ECO:0000313" key="6">
    <source>
        <dbReference type="Proteomes" id="UP000253940"/>
    </source>
</evidence>
<protein>
    <submittedName>
        <fullName evidence="5">TatD family deoxyribonuclease</fullName>
    </submittedName>
</protein>
<dbReference type="PROSITE" id="PS01137">
    <property type="entry name" value="TATD_1"/>
    <property type="match status" value="1"/>
</dbReference>
<organism evidence="5 6">
    <name type="scientific">Aquirhabdus parva</name>
    <dbReference type="NCBI Taxonomy" id="2283318"/>
    <lineage>
        <taxon>Bacteria</taxon>
        <taxon>Pseudomonadati</taxon>
        <taxon>Pseudomonadota</taxon>
        <taxon>Gammaproteobacteria</taxon>
        <taxon>Moraxellales</taxon>
        <taxon>Moraxellaceae</taxon>
        <taxon>Aquirhabdus</taxon>
    </lineage>
</organism>
<dbReference type="InterPro" id="IPR032466">
    <property type="entry name" value="Metal_Hydrolase"/>
</dbReference>
<dbReference type="KEGG" id="mbah:HYN46_13370"/>
<feature type="binding site" evidence="4">
    <location>
        <position position="142"/>
    </location>
    <ligand>
        <name>a divalent metal cation</name>
        <dbReference type="ChEBI" id="CHEBI:60240"/>
        <label>2</label>
    </ligand>
</feature>
<dbReference type="Gene3D" id="3.20.20.140">
    <property type="entry name" value="Metal-dependent hydrolases"/>
    <property type="match status" value="1"/>
</dbReference>
<feature type="binding site" evidence="4">
    <location>
        <position position="166"/>
    </location>
    <ligand>
        <name>a divalent metal cation</name>
        <dbReference type="ChEBI" id="CHEBI:60240"/>
        <label>2</label>
    </ligand>
</feature>
<dbReference type="FunFam" id="3.20.20.140:FF:000005">
    <property type="entry name" value="TatD family hydrolase"/>
    <property type="match status" value="1"/>
</dbReference>
<dbReference type="Pfam" id="PF01026">
    <property type="entry name" value="TatD_DNase"/>
    <property type="match status" value="1"/>
</dbReference>
<dbReference type="SUPFAM" id="SSF51556">
    <property type="entry name" value="Metallo-dependent hydrolases"/>
    <property type="match status" value="1"/>
</dbReference>
<feature type="binding site" evidence="4">
    <location>
        <position position="12"/>
    </location>
    <ligand>
        <name>a divalent metal cation</name>
        <dbReference type="ChEBI" id="CHEBI:60240"/>
        <label>1</label>
    </ligand>
</feature>
<comment type="similarity">
    <text evidence="1">Belongs to the metallo-dependent hydrolases superfamily. TatD-type hydrolase family.</text>
</comment>
<dbReference type="PIRSF" id="PIRSF005902">
    <property type="entry name" value="DNase_TatD"/>
    <property type="match status" value="1"/>
</dbReference>
<dbReference type="EMBL" id="CP031222">
    <property type="protein sequence ID" value="AXI03735.1"/>
    <property type="molecule type" value="Genomic_DNA"/>
</dbReference>
<feature type="binding site" evidence="4">
    <location>
        <position position="216"/>
    </location>
    <ligand>
        <name>a divalent metal cation</name>
        <dbReference type="ChEBI" id="CHEBI:60240"/>
        <label>1</label>
    </ligand>
</feature>
<evidence type="ECO:0000256" key="1">
    <source>
        <dbReference type="ARBA" id="ARBA00009275"/>
    </source>
</evidence>
<gene>
    <name evidence="5" type="ORF">HYN46_13370</name>
</gene>
<accession>A0A345P8X6</accession>
<dbReference type="AlphaFoldDB" id="A0A345P8X6"/>
<feature type="binding site" evidence="4">
    <location>
        <position position="10"/>
    </location>
    <ligand>
        <name>a divalent metal cation</name>
        <dbReference type="ChEBI" id="CHEBI:60240"/>
        <label>1</label>
    </ligand>
</feature>
<reference evidence="5 6" key="1">
    <citation type="submission" date="2018-07" db="EMBL/GenBank/DDBJ databases">
        <title>Genome sequencing of Moraxellaceae gen. HYN0046.</title>
        <authorList>
            <person name="Kim M."/>
            <person name="Yi H."/>
        </authorList>
    </citation>
    <scope>NUCLEOTIDE SEQUENCE [LARGE SCALE GENOMIC DNA]</scope>
    <source>
        <strain evidence="5 6">HYN0046</strain>
    </source>
</reference>
<dbReference type="GO" id="GO:0005829">
    <property type="term" value="C:cytosol"/>
    <property type="evidence" value="ECO:0007669"/>
    <property type="project" value="TreeGrafter"/>
</dbReference>
<sequence>MPPWSLIDTHTHFDVEDFDHDRSQLAEEASAQGVEALILIGYVARYFERLTTIHHQLNAQSHSPVSLLAPGLHPFYIQQHQNADLIQLDQLLRAETCIAVGEIGLDTFTAEMKLPAVYERQKNFFSQQLEIAKAHDLPVLLHIRRAHADSLAILKQHRFKRGGIAHAFGGGIEEAKAFIKLGFKLGINGLVTDPNAKRLRTVVQAVGAEHLVLETDCPDMTPICCRVAGEAHTRNTPVNLPAVLDELVQLLGIEKKALAQILWHNTQQCLGLNWEYGHKTRH</sequence>